<dbReference type="Proteomes" id="UP000827889">
    <property type="component" value="Chromosome 8"/>
</dbReference>
<evidence type="ECO:0000313" key="9">
    <source>
        <dbReference type="Proteomes" id="UP000827889"/>
    </source>
</evidence>
<evidence type="ECO:0000256" key="4">
    <source>
        <dbReference type="ARBA" id="ARBA00023015"/>
    </source>
</evidence>
<dbReference type="GO" id="GO:0005634">
    <property type="term" value="C:nucleus"/>
    <property type="evidence" value="ECO:0007669"/>
    <property type="project" value="UniProtKB-SubCell"/>
</dbReference>
<reference evidence="10" key="1">
    <citation type="submission" date="2025-08" db="UniProtKB">
        <authorList>
            <consortium name="RefSeq"/>
        </authorList>
    </citation>
    <scope>IDENTIFICATION</scope>
    <source>
        <tissue evidence="10">Leaf</tissue>
    </source>
</reference>
<feature type="domain" description="HTH myb-type" evidence="8">
    <location>
        <begin position="82"/>
        <end position="137"/>
    </location>
</feature>
<dbReference type="NCBIfam" id="TIGR01557">
    <property type="entry name" value="myb_SHAQKYF"/>
    <property type="match status" value="1"/>
</dbReference>
<keyword evidence="2" id="KW-0217">Developmental protein</keyword>
<evidence type="ECO:0000256" key="6">
    <source>
        <dbReference type="ARBA" id="ARBA00023242"/>
    </source>
</evidence>
<dbReference type="PANTHER" id="PTHR31496:SF3">
    <property type="entry name" value="TRANSCRIPTION REPRESSOR KAN1"/>
    <property type="match status" value="1"/>
</dbReference>
<gene>
    <name evidence="10" type="primary">LOC115736797</name>
</gene>
<feature type="region of interest" description="Disordered" evidence="7">
    <location>
        <begin position="1"/>
        <end position="43"/>
    </location>
</feature>
<dbReference type="InterPro" id="IPR009057">
    <property type="entry name" value="Homeodomain-like_sf"/>
</dbReference>
<evidence type="ECO:0000259" key="8">
    <source>
        <dbReference type="PROSITE" id="PS51294"/>
    </source>
</evidence>
<dbReference type="InterPro" id="IPR006447">
    <property type="entry name" value="Myb_dom_plants"/>
</dbReference>
<protein>
    <submittedName>
        <fullName evidence="10">Uncharacterized protein LOC115736797</fullName>
    </submittedName>
</protein>
<name>A0A8B8NQT2_9MYRT</name>
<evidence type="ECO:0000313" key="10">
    <source>
        <dbReference type="RefSeq" id="XP_030524524.1"/>
    </source>
</evidence>
<dbReference type="OrthoDB" id="551907at2759"/>
<keyword evidence="3" id="KW-0221">Differentiation</keyword>
<dbReference type="SUPFAM" id="SSF46689">
    <property type="entry name" value="Homeodomain-like"/>
    <property type="match status" value="1"/>
</dbReference>
<evidence type="ECO:0000256" key="5">
    <source>
        <dbReference type="ARBA" id="ARBA00023163"/>
    </source>
</evidence>
<accession>A0A8B8NQT2</accession>
<dbReference type="GO" id="GO:0006355">
    <property type="term" value="P:regulation of DNA-templated transcription"/>
    <property type="evidence" value="ECO:0007669"/>
    <property type="project" value="InterPro"/>
</dbReference>
<dbReference type="GO" id="GO:0010158">
    <property type="term" value="P:abaxial cell fate specification"/>
    <property type="evidence" value="ECO:0007669"/>
    <property type="project" value="InterPro"/>
</dbReference>
<comment type="subcellular location">
    <subcellularLocation>
        <location evidence="1">Nucleus</location>
    </subcellularLocation>
</comment>
<keyword evidence="5" id="KW-0804">Transcription</keyword>
<dbReference type="GeneID" id="115736797"/>
<dbReference type="InterPro" id="IPR017930">
    <property type="entry name" value="Myb_dom"/>
</dbReference>
<dbReference type="Gene3D" id="1.10.10.60">
    <property type="entry name" value="Homeodomain-like"/>
    <property type="match status" value="1"/>
</dbReference>
<dbReference type="GO" id="GO:0000976">
    <property type="term" value="F:transcription cis-regulatory region binding"/>
    <property type="evidence" value="ECO:0007669"/>
    <property type="project" value="InterPro"/>
</dbReference>
<dbReference type="Pfam" id="PF00249">
    <property type="entry name" value="Myb_DNA-binding"/>
    <property type="match status" value="1"/>
</dbReference>
<evidence type="ECO:0000256" key="1">
    <source>
        <dbReference type="ARBA" id="ARBA00004123"/>
    </source>
</evidence>
<organism evidence="9 10">
    <name type="scientific">Rhodamnia argentea</name>
    <dbReference type="NCBI Taxonomy" id="178133"/>
    <lineage>
        <taxon>Eukaryota</taxon>
        <taxon>Viridiplantae</taxon>
        <taxon>Streptophyta</taxon>
        <taxon>Embryophyta</taxon>
        <taxon>Tracheophyta</taxon>
        <taxon>Spermatophyta</taxon>
        <taxon>Magnoliopsida</taxon>
        <taxon>eudicotyledons</taxon>
        <taxon>Gunneridae</taxon>
        <taxon>Pentapetalae</taxon>
        <taxon>rosids</taxon>
        <taxon>malvids</taxon>
        <taxon>Myrtales</taxon>
        <taxon>Myrtaceae</taxon>
        <taxon>Myrtoideae</taxon>
        <taxon>Myrteae</taxon>
        <taxon>Australasian group</taxon>
        <taxon>Rhodamnia</taxon>
    </lineage>
</organism>
<sequence length="407" mass="45733">MNEDRNDSGLNKMAGIPLEIISEDEEEGDCESKTRNSTSSNNSVIEEFSENNNNSSNNSNKNAISSCTSNGLRPYVRSQAPRLRWTPELHFRFVQAVERLGGQERATPKLVLQLMNIKGLSIAHVKSHLQMYRSKKSNDRGEVINTRQHVMGSADQLPHAFWRHSILQNLDCGISKVRDFCWSSDRTWASGPYLTDVATANARNGIRLAGFMGDNMKHATHHSPPNTKDNFYCELGRRKQTQDPVLESTNFSLLFSLARAHRQQKSTLIQPSKDQLTPGTRKAPQDEIWRIDIDGDHRERSTVKRKADHDGDGSDLDLNLSLSNKMPRLVEVRKNDSWEQNEGEVVDGNLCLALSCPSLSSSSSLDLSLDLNMPFDDLNSLKDSDDSANVTYPKYLDLVSTLDLIMN</sequence>
<dbReference type="PANTHER" id="PTHR31496">
    <property type="entry name" value="TRANSCRIPTION FACTOR KAN2-RELATED"/>
    <property type="match status" value="1"/>
</dbReference>
<dbReference type="AlphaFoldDB" id="A0A8B8NQT2"/>
<evidence type="ECO:0000256" key="3">
    <source>
        <dbReference type="ARBA" id="ARBA00022782"/>
    </source>
</evidence>
<keyword evidence="9" id="KW-1185">Reference proteome</keyword>
<dbReference type="KEGG" id="rarg:115736797"/>
<dbReference type="InterPro" id="IPR001005">
    <property type="entry name" value="SANT/Myb"/>
</dbReference>
<dbReference type="PROSITE" id="PS51294">
    <property type="entry name" value="HTH_MYB"/>
    <property type="match status" value="1"/>
</dbReference>
<dbReference type="FunFam" id="1.10.10.60:FF:000002">
    <property type="entry name" value="Myb family transcription factor"/>
    <property type="match status" value="1"/>
</dbReference>
<proteinExistence type="predicted"/>
<dbReference type="RefSeq" id="XP_030524524.1">
    <property type="nucleotide sequence ID" value="XM_030668664.2"/>
</dbReference>
<keyword evidence="6" id="KW-0539">Nucleus</keyword>
<dbReference type="InterPro" id="IPR044847">
    <property type="entry name" value="KAN_fam"/>
</dbReference>
<evidence type="ECO:0000256" key="7">
    <source>
        <dbReference type="SAM" id="MobiDB-lite"/>
    </source>
</evidence>
<keyword evidence="4" id="KW-0805">Transcription regulation</keyword>
<evidence type="ECO:0000256" key="2">
    <source>
        <dbReference type="ARBA" id="ARBA00022473"/>
    </source>
</evidence>